<feature type="non-terminal residue" evidence="1">
    <location>
        <position position="56"/>
    </location>
</feature>
<keyword evidence="2" id="KW-1185">Reference proteome</keyword>
<protein>
    <submittedName>
        <fullName evidence="1">Uncharacterized protein</fullName>
    </submittedName>
</protein>
<accession>A0ACB9W4A1</accession>
<name>A0ACB9W4A1_CHAAC</name>
<evidence type="ECO:0000313" key="1">
    <source>
        <dbReference type="EMBL" id="KAI4807450.1"/>
    </source>
</evidence>
<feature type="non-terminal residue" evidence="1">
    <location>
        <position position="1"/>
    </location>
</feature>
<evidence type="ECO:0000313" key="2">
    <source>
        <dbReference type="Proteomes" id="UP001057452"/>
    </source>
</evidence>
<proteinExistence type="predicted"/>
<comment type="caution">
    <text evidence="1">The sequence shown here is derived from an EMBL/GenBank/DDBJ whole genome shotgun (WGS) entry which is preliminary data.</text>
</comment>
<gene>
    <name evidence="1" type="ORF">KUCAC02_027257</name>
</gene>
<dbReference type="EMBL" id="CM043803">
    <property type="protein sequence ID" value="KAI4807450.1"/>
    <property type="molecule type" value="Genomic_DNA"/>
</dbReference>
<reference evidence="1" key="1">
    <citation type="submission" date="2022-05" db="EMBL/GenBank/DDBJ databases">
        <title>Chromosome-level genome of Chaenocephalus aceratus.</title>
        <authorList>
            <person name="Park H."/>
        </authorList>
    </citation>
    <scope>NUCLEOTIDE SEQUENCE</scope>
    <source>
        <strain evidence="1">KU_202001</strain>
    </source>
</reference>
<dbReference type="Proteomes" id="UP001057452">
    <property type="component" value="Chromosome 19"/>
</dbReference>
<sequence>VSTPLIPSLHTFLRVYAVGIFKSGGLGTAAAIVREQRRALGVSGGCGMPERSAELF</sequence>
<organism evidence="1 2">
    <name type="scientific">Chaenocephalus aceratus</name>
    <name type="common">Blackfin icefish</name>
    <name type="synonym">Chaenichthys aceratus</name>
    <dbReference type="NCBI Taxonomy" id="36190"/>
    <lineage>
        <taxon>Eukaryota</taxon>
        <taxon>Metazoa</taxon>
        <taxon>Chordata</taxon>
        <taxon>Craniata</taxon>
        <taxon>Vertebrata</taxon>
        <taxon>Euteleostomi</taxon>
        <taxon>Actinopterygii</taxon>
        <taxon>Neopterygii</taxon>
        <taxon>Teleostei</taxon>
        <taxon>Neoteleostei</taxon>
        <taxon>Acanthomorphata</taxon>
        <taxon>Eupercaria</taxon>
        <taxon>Perciformes</taxon>
        <taxon>Notothenioidei</taxon>
        <taxon>Channichthyidae</taxon>
        <taxon>Chaenocephalus</taxon>
    </lineage>
</organism>